<comment type="caution">
    <text evidence="2">The sequence shown here is derived from an EMBL/GenBank/DDBJ whole genome shotgun (WGS) entry which is preliminary data.</text>
</comment>
<dbReference type="Proteomes" id="UP001501581">
    <property type="component" value="Unassembled WGS sequence"/>
</dbReference>
<name>A0ABN1TMC3_9ACTN</name>
<reference evidence="2 3" key="1">
    <citation type="journal article" date="2019" name="Int. J. Syst. Evol. Microbiol.">
        <title>The Global Catalogue of Microorganisms (GCM) 10K type strain sequencing project: providing services to taxonomists for standard genome sequencing and annotation.</title>
        <authorList>
            <consortium name="The Broad Institute Genomics Platform"/>
            <consortium name="The Broad Institute Genome Sequencing Center for Infectious Disease"/>
            <person name="Wu L."/>
            <person name="Ma J."/>
        </authorList>
    </citation>
    <scope>NUCLEOTIDE SEQUENCE [LARGE SCALE GENOMIC DNA]</scope>
    <source>
        <strain evidence="2 3">JCM 13008</strain>
    </source>
</reference>
<dbReference type="EMBL" id="BAAALG010000002">
    <property type="protein sequence ID" value="GAA1093887.1"/>
    <property type="molecule type" value="Genomic_DNA"/>
</dbReference>
<evidence type="ECO:0008006" key="4">
    <source>
        <dbReference type="Google" id="ProtNLM"/>
    </source>
</evidence>
<evidence type="ECO:0000256" key="1">
    <source>
        <dbReference type="SAM" id="MobiDB-lite"/>
    </source>
</evidence>
<evidence type="ECO:0000313" key="3">
    <source>
        <dbReference type="Proteomes" id="UP001501581"/>
    </source>
</evidence>
<dbReference type="Pfam" id="PF13835">
    <property type="entry name" value="DUF4194"/>
    <property type="match status" value="1"/>
</dbReference>
<proteinExistence type="predicted"/>
<dbReference type="InterPro" id="IPR025449">
    <property type="entry name" value="JetB"/>
</dbReference>
<protein>
    <recommendedName>
        <fullName evidence="4">DUF4194 domain-containing protein</fullName>
    </recommendedName>
</protein>
<sequence>MIDDHIAQHGAAEDAVEPEAIEERASEHEADERADDDSAVLDDDLVGSDLASVSLFEGDEGELAFAERQVLVTLLKQRFISARTHPREWRVLSEHERLLRSRLNDLFLELQIDRDREVAWKRQAVSETASRFPTLLHDTAWSREETLVLIHLRDRLRAGQAGGESKVFVDRDDILDYIESFRPAHATDVAGDAKRARNAVLAVAKAGLLIATAADERYEISEAVEPLLPLELLKELLATLHRANTAPVPTQLRTRDLFGEEWDDDGAAQAVNEDEDQA</sequence>
<keyword evidence="3" id="KW-1185">Reference proteome</keyword>
<gene>
    <name evidence="2" type="ORF">GCM10009668_06830</name>
</gene>
<accession>A0ABN1TMC3</accession>
<dbReference type="RefSeq" id="WP_343991369.1">
    <property type="nucleotide sequence ID" value="NZ_BAAALG010000002.1"/>
</dbReference>
<organism evidence="2 3">
    <name type="scientific">Nocardioides dubius</name>
    <dbReference type="NCBI Taxonomy" id="317019"/>
    <lineage>
        <taxon>Bacteria</taxon>
        <taxon>Bacillati</taxon>
        <taxon>Actinomycetota</taxon>
        <taxon>Actinomycetes</taxon>
        <taxon>Propionibacteriales</taxon>
        <taxon>Nocardioidaceae</taxon>
        <taxon>Nocardioides</taxon>
    </lineage>
</organism>
<evidence type="ECO:0000313" key="2">
    <source>
        <dbReference type="EMBL" id="GAA1093887.1"/>
    </source>
</evidence>
<feature type="compositionally biased region" description="Basic and acidic residues" evidence="1">
    <location>
        <begin position="21"/>
        <end position="31"/>
    </location>
</feature>
<feature type="region of interest" description="Disordered" evidence="1">
    <location>
        <begin position="1"/>
        <end position="38"/>
    </location>
</feature>